<dbReference type="InterPro" id="IPR026341">
    <property type="entry name" value="T9SS_type_B"/>
</dbReference>
<dbReference type="EMBL" id="JRLF01000011">
    <property type="protein sequence ID" value="KQB40120.1"/>
    <property type="molecule type" value="Genomic_DNA"/>
</dbReference>
<proteinExistence type="predicted"/>
<dbReference type="PATRIC" id="fig|362413.3.peg.785"/>
<comment type="caution">
    <text evidence="1">The sequence shown here is derived from an EMBL/GenBank/DDBJ whole genome shotgun (WGS) entry which is preliminary data.</text>
</comment>
<dbReference type="STRING" id="362413.RC62_804"/>
<sequence length="453" mass="51113">MKKNDLYKVINNLESALPYGKGPGKILSYLMFLLLSQGVQSQVKQSDSVVVNKGILKIKDSTQLAAFFDFENENTGKLNNDGEFYIYKNWNNDGFVGFTNDTIIKSKFSVRSNGVTYFHDTPRVLAPKQLITGSKISNFQNVEFNNRNDITPFDLKTAIKIGNNSDFQLGIINALNNGRVIFDTNATYSNAGEISFVDGIVEKTGDSKFEYPVGNNLYFRPSLSASSGDNSYTSQYFFQKTFDLYPQSEKDDKSILTINNAEQWRITQTDGTDHIVLSLTTDSKTTPSEFFNLLPDTELAIVRWDVREERWINEGGKSEDATNKSYSGLVMGEVKGYGIFTIAIVNKKDDDRADVIVYNAISPNDDGINDSFHIKGIDNFPDNTVEIYNRWGVKVYDAKSYNETDVMFRGYSDGRSTVKRGEKLPTGTYFYILRYNNNGNGVEKSGYLYINNQ</sequence>
<evidence type="ECO:0000313" key="2">
    <source>
        <dbReference type="Proteomes" id="UP000050443"/>
    </source>
</evidence>
<dbReference type="OrthoDB" id="1489185at2"/>
<evidence type="ECO:0000313" key="1">
    <source>
        <dbReference type="EMBL" id="KQB40120.1"/>
    </source>
</evidence>
<protein>
    <submittedName>
        <fullName evidence="1">CHU C domain containing protein</fullName>
    </submittedName>
</protein>
<dbReference type="Proteomes" id="UP000050443">
    <property type="component" value="Unassembled WGS sequence"/>
</dbReference>
<dbReference type="Pfam" id="PF13585">
    <property type="entry name" value="CHU_C"/>
    <property type="match status" value="1"/>
</dbReference>
<dbReference type="AlphaFoldDB" id="A0A0Q0S3R5"/>
<dbReference type="RefSeq" id="WP_055095410.1">
    <property type="nucleotide sequence ID" value="NZ_JRLF01000011.1"/>
</dbReference>
<organism evidence="1 2">
    <name type="scientific">Flavobacterium aquidurense</name>
    <dbReference type="NCBI Taxonomy" id="362413"/>
    <lineage>
        <taxon>Bacteria</taxon>
        <taxon>Pseudomonadati</taxon>
        <taxon>Bacteroidota</taxon>
        <taxon>Flavobacteriia</taxon>
        <taxon>Flavobacteriales</taxon>
        <taxon>Flavobacteriaceae</taxon>
        <taxon>Flavobacterium</taxon>
    </lineage>
</organism>
<gene>
    <name evidence="1" type="ORF">RC62_804</name>
</gene>
<name>A0A0Q0S3R5_9FLAO</name>
<reference evidence="1 2" key="1">
    <citation type="submission" date="2014-09" db="EMBL/GenBank/DDBJ databases">
        <title>Genome sequence of Flavobacterium aquidurense RC62.</title>
        <authorList>
            <person name="Kim J.F."/>
            <person name="Kwak M.-J."/>
        </authorList>
    </citation>
    <scope>NUCLEOTIDE SEQUENCE [LARGE SCALE GENOMIC DNA]</scope>
    <source>
        <strain evidence="1 2">RC62</strain>
    </source>
</reference>
<accession>A0A0Q0S3R5</accession>
<dbReference type="NCBIfam" id="TIGR04131">
    <property type="entry name" value="Bac_Flav_CTERM"/>
    <property type="match status" value="1"/>
</dbReference>